<evidence type="ECO:0000313" key="3">
    <source>
        <dbReference type="Proteomes" id="UP001054889"/>
    </source>
</evidence>
<dbReference type="SMART" id="SM00256">
    <property type="entry name" value="FBOX"/>
    <property type="match status" value="1"/>
</dbReference>
<dbReference type="Gene3D" id="3.80.10.10">
    <property type="entry name" value="Ribonuclease Inhibitor"/>
    <property type="match status" value="1"/>
</dbReference>
<feature type="domain" description="F-box" evidence="1">
    <location>
        <begin position="49"/>
        <end position="90"/>
    </location>
</feature>
<reference evidence="2" key="2">
    <citation type="submission" date="2021-12" db="EMBL/GenBank/DDBJ databases">
        <title>Resequencing data analysis of finger millet.</title>
        <authorList>
            <person name="Hatakeyama M."/>
            <person name="Aluri S."/>
            <person name="Balachadran M.T."/>
            <person name="Sivarajan S.R."/>
            <person name="Poveda L."/>
            <person name="Shimizu-Inatsugi R."/>
            <person name="Schlapbach R."/>
            <person name="Sreeman S.M."/>
            <person name="Shimizu K.K."/>
        </authorList>
    </citation>
    <scope>NUCLEOTIDE SEQUENCE</scope>
</reference>
<dbReference type="InterPro" id="IPR036047">
    <property type="entry name" value="F-box-like_dom_sf"/>
</dbReference>
<evidence type="ECO:0000313" key="2">
    <source>
        <dbReference type="EMBL" id="GJN09507.1"/>
    </source>
</evidence>
<dbReference type="EMBL" id="BQKI01000016">
    <property type="protein sequence ID" value="GJN09507.1"/>
    <property type="molecule type" value="Genomic_DNA"/>
</dbReference>
<reference evidence="2" key="1">
    <citation type="journal article" date="2018" name="DNA Res.">
        <title>Multiple hybrid de novo genome assembly of finger millet, an orphan allotetraploid crop.</title>
        <authorList>
            <person name="Hatakeyama M."/>
            <person name="Aluri S."/>
            <person name="Balachadran M.T."/>
            <person name="Sivarajan S.R."/>
            <person name="Patrignani A."/>
            <person name="Gruter S."/>
            <person name="Poveda L."/>
            <person name="Shimizu-Inatsugi R."/>
            <person name="Baeten J."/>
            <person name="Francoijs K.J."/>
            <person name="Nataraja K.N."/>
            <person name="Reddy Y.A.N."/>
            <person name="Phadnis S."/>
            <person name="Ravikumar R.L."/>
            <person name="Schlapbach R."/>
            <person name="Sreeman S.M."/>
            <person name="Shimizu K.K."/>
        </authorList>
    </citation>
    <scope>NUCLEOTIDE SEQUENCE</scope>
</reference>
<dbReference type="AlphaFoldDB" id="A0AAV5DHD3"/>
<comment type="caution">
    <text evidence="2">The sequence shown here is derived from an EMBL/GenBank/DDBJ whole genome shotgun (WGS) entry which is preliminary data.</text>
</comment>
<name>A0AAV5DHD3_ELECO</name>
<dbReference type="InterPro" id="IPR032675">
    <property type="entry name" value="LRR_dom_sf"/>
</dbReference>
<gene>
    <name evidence="2" type="primary">ga27520</name>
    <name evidence="2" type="ORF">PR202_ga27520</name>
</gene>
<dbReference type="PANTHER" id="PTHR35828:SF25">
    <property type="entry name" value="OS08G0203800 PROTEIN"/>
    <property type="match status" value="1"/>
</dbReference>
<keyword evidence="3" id="KW-1185">Reference proteome</keyword>
<evidence type="ECO:0000259" key="1">
    <source>
        <dbReference type="SMART" id="SM00256"/>
    </source>
</evidence>
<dbReference type="Proteomes" id="UP001054889">
    <property type="component" value="Unassembled WGS sequence"/>
</dbReference>
<sequence>MESSKCFDEERTRVSLLAISLFAPVSRSRLVISCWSGEMLQVKMDHELLPDDVVTDILERVPDSISLFRCSVVCKHWRRLVADPVFLRRRRWSESFSQSSLLGFFVQRHRTNFSAQRNISSSPNLSPAFVPASPGGDSVLGPGRRLLSSFVRDDARILDKAKPLAARGGLVLVRVAPRSSEKNNILRLSVCNLLTGRLERLPTLDASLLDEIGVRGYGLIAASDYNDDDDAARHHERLAHGYSTLFQVCQDGALAWHLTRFIQLNPGKWLSPVCVAENSGTVLALCRLNPEYAYVVDLQSGSATKMQGWTSSFNYRTAVPFEINWPMFFMSRLGVHI</sequence>
<dbReference type="SUPFAM" id="SSF81383">
    <property type="entry name" value="F-box domain"/>
    <property type="match status" value="1"/>
</dbReference>
<dbReference type="InterPro" id="IPR001810">
    <property type="entry name" value="F-box_dom"/>
</dbReference>
<dbReference type="Pfam" id="PF12937">
    <property type="entry name" value="F-box-like"/>
    <property type="match status" value="1"/>
</dbReference>
<proteinExistence type="predicted"/>
<dbReference type="PANTHER" id="PTHR35828">
    <property type="entry name" value="OS08G0203800 PROTEIN-RELATED"/>
    <property type="match status" value="1"/>
</dbReference>
<organism evidence="2 3">
    <name type="scientific">Eleusine coracana subsp. coracana</name>
    <dbReference type="NCBI Taxonomy" id="191504"/>
    <lineage>
        <taxon>Eukaryota</taxon>
        <taxon>Viridiplantae</taxon>
        <taxon>Streptophyta</taxon>
        <taxon>Embryophyta</taxon>
        <taxon>Tracheophyta</taxon>
        <taxon>Spermatophyta</taxon>
        <taxon>Magnoliopsida</taxon>
        <taxon>Liliopsida</taxon>
        <taxon>Poales</taxon>
        <taxon>Poaceae</taxon>
        <taxon>PACMAD clade</taxon>
        <taxon>Chloridoideae</taxon>
        <taxon>Cynodonteae</taxon>
        <taxon>Eleusininae</taxon>
        <taxon>Eleusine</taxon>
    </lineage>
</organism>
<protein>
    <recommendedName>
        <fullName evidence="1">F-box domain-containing protein</fullName>
    </recommendedName>
</protein>
<accession>A0AAV5DHD3</accession>